<organism evidence="1 2">
    <name type="scientific">Kribbella deserti</name>
    <dbReference type="NCBI Taxonomy" id="1926257"/>
    <lineage>
        <taxon>Bacteria</taxon>
        <taxon>Bacillati</taxon>
        <taxon>Actinomycetota</taxon>
        <taxon>Actinomycetes</taxon>
        <taxon>Propionibacteriales</taxon>
        <taxon>Kribbellaceae</taxon>
        <taxon>Kribbella</taxon>
    </lineage>
</organism>
<dbReference type="InterPro" id="IPR012808">
    <property type="entry name" value="CHP02453"/>
</dbReference>
<gene>
    <name evidence="1" type="ORF">ACFFGN_07825</name>
</gene>
<dbReference type="NCBIfam" id="TIGR02453">
    <property type="entry name" value="TIGR02453 family protein"/>
    <property type="match status" value="1"/>
</dbReference>
<sequence length="210" mass="23570">MAEFTGFPVAALDFYDDLEVDNTKTFWAEHKEIYDESVRKPMTALVALLEGEFGPAKIFRPHRDVRFAKDKTPYKTNQGAFVAKGPSLGWYVEVAAPGVLVGAGFYEASPERLAAFRDAIADERRGTELEKILAKLKKAGWIVGGDRLKTSPRGYDADHPRIDLLRHKSMSLSKSYGFEPVIHTPELADQIRRDWRAVTPFIDWVTATGP</sequence>
<proteinExistence type="predicted"/>
<dbReference type="EMBL" id="JBHLTC010000008">
    <property type="protein sequence ID" value="MFC0623966.1"/>
    <property type="molecule type" value="Genomic_DNA"/>
</dbReference>
<dbReference type="RefSeq" id="WP_380044670.1">
    <property type="nucleotide sequence ID" value="NZ_JBHLTC010000008.1"/>
</dbReference>
<reference evidence="1 2" key="1">
    <citation type="submission" date="2024-09" db="EMBL/GenBank/DDBJ databases">
        <authorList>
            <person name="Sun Q."/>
            <person name="Mori K."/>
        </authorList>
    </citation>
    <scope>NUCLEOTIDE SEQUENCE [LARGE SCALE GENOMIC DNA]</scope>
    <source>
        <strain evidence="1 2">CGMCC 1.15906</strain>
    </source>
</reference>
<dbReference type="Pfam" id="PF09365">
    <property type="entry name" value="DUF2461"/>
    <property type="match status" value="1"/>
</dbReference>
<dbReference type="PANTHER" id="PTHR36452:SF1">
    <property type="entry name" value="DUF2461 DOMAIN-CONTAINING PROTEIN"/>
    <property type="match status" value="1"/>
</dbReference>
<name>A0ABV6QH44_9ACTN</name>
<evidence type="ECO:0000313" key="2">
    <source>
        <dbReference type="Proteomes" id="UP001589890"/>
    </source>
</evidence>
<accession>A0ABV6QH44</accession>
<evidence type="ECO:0000313" key="1">
    <source>
        <dbReference type="EMBL" id="MFC0623966.1"/>
    </source>
</evidence>
<keyword evidence="2" id="KW-1185">Reference proteome</keyword>
<protein>
    <submittedName>
        <fullName evidence="1">DUF2461 domain-containing protein</fullName>
    </submittedName>
</protein>
<dbReference type="PANTHER" id="PTHR36452">
    <property type="entry name" value="CHROMOSOME 12, WHOLE GENOME SHOTGUN SEQUENCE"/>
    <property type="match status" value="1"/>
</dbReference>
<dbReference type="PIRSF" id="PIRSF028451">
    <property type="entry name" value="UCP028451"/>
    <property type="match status" value="1"/>
</dbReference>
<dbReference type="InterPro" id="IPR015996">
    <property type="entry name" value="UCP028451"/>
</dbReference>
<dbReference type="Proteomes" id="UP001589890">
    <property type="component" value="Unassembled WGS sequence"/>
</dbReference>
<comment type="caution">
    <text evidence="1">The sequence shown here is derived from an EMBL/GenBank/DDBJ whole genome shotgun (WGS) entry which is preliminary data.</text>
</comment>